<dbReference type="EMBL" id="SMCR01000001">
    <property type="protein sequence ID" value="TCW00302.1"/>
    <property type="molecule type" value="Genomic_DNA"/>
</dbReference>
<dbReference type="PANTHER" id="PTHR42916">
    <property type="entry name" value="2-SUCCINYL-5-ENOLPYRUVYL-6-HYDROXY-3-CYCLOHEXENE-1-CARBOXYLATE SYNTHASE"/>
    <property type="match status" value="1"/>
</dbReference>
<dbReference type="Pfam" id="PF12697">
    <property type="entry name" value="Abhydrolase_6"/>
    <property type="match status" value="1"/>
</dbReference>
<dbReference type="InterPro" id="IPR000073">
    <property type="entry name" value="AB_hydrolase_1"/>
</dbReference>
<sequence length="260" mass="28749">MKPWAADMITPARDRRPWLVWLHGLLGNGGDWAAVMPYFADWPNIILDLPGHGRTAQLPVDFAQVNLGLTATLQLQGITRYIVIGYSLGGRIALYHACSGARPSGLAGLFVEGAHPGLDNASERTQRLENDRTWAERFERQSMEQVLADWYRQPVFSTLTEKDRQGLQTDRGTNRGSGVASMLRATSLGLQPDLLPALKQLECRFGYLCGALDGKFRRLAQQAGLPLFLIPEAGHNAHRANPSAFAGQLHSRLLPFLRNV</sequence>
<keyword evidence="2 3" id="KW-0456">Lyase</keyword>
<dbReference type="GO" id="GO:0009234">
    <property type="term" value="P:menaquinone biosynthetic process"/>
    <property type="evidence" value="ECO:0007669"/>
    <property type="project" value="UniProtKB-UniRule"/>
</dbReference>
<evidence type="ECO:0000256" key="4">
    <source>
        <dbReference type="NCBIfam" id="TIGR03695"/>
    </source>
</evidence>
<dbReference type="RefSeq" id="WP_230467932.1">
    <property type="nucleotide sequence ID" value="NZ_SMCR01000001.1"/>
</dbReference>
<comment type="similarity">
    <text evidence="3">Belongs to the AB hydrolase superfamily. MenH family.</text>
</comment>
<organism evidence="6 7">
    <name type="scientific">Biostraticola tofi</name>
    <dbReference type="NCBI Taxonomy" id="466109"/>
    <lineage>
        <taxon>Bacteria</taxon>
        <taxon>Pseudomonadati</taxon>
        <taxon>Pseudomonadota</taxon>
        <taxon>Gammaproteobacteria</taxon>
        <taxon>Enterobacterales</taxon>
        <taxon>Bruguierivoracaceae</taxon>
        <taxon>Biostraticola</taxon>
    </lineage>
</organism>
<comment type="catalytic activity">
    <reaction evidence="3">
        <text>5-enolpyruvoyl-6-hydroxy-2-succinyl-cyclohex-3-ene-1-carboxylate = (1R,6R)-6-hydroxy-2-succinyl-cyclohexa-2,4-diene-1-carboxylate + pyruvate</text>
        <dbReference type="Rhea" id="RHEA:25597"/>
        <dbReference type="ChEBI" id="CHEBI:15361"/>
        <dbReference type="ChEBI" id="CHEBI:58689"/>
        <dbReference type="ChEBI" id="CHEBI:58818"/>
        <dbReference type="EC" id="4.2.99.20"/>
    </reaction>
</comment>
<protein>
    <recommendedName>
        <fullName evidence="3 4">2-succinyl-6-hydroxy-2,4-cyclohexadiene-1-carboxylate synthase</fullName>
        <shortName evidence="3">SHCHC synthase</shortName>
        <ecNumber evidence="3 4">4.2.99.20</ecNumber>
    </recommendedName>
</protein>
<evidence type="ECO:0000259" key="5">
    <source>
        <dbReference type="Pfam" id="PF12697"/>
    </source>
</evidence>
<comment type="pathway">
    <text evidence="3">Quinol/quinone metabolism; menaquinone biosynthesis.</text>
</comment>
<dbReference type="NCBIfam" id="TIGR03695">
    <property type="entry name" value="menH_SHCHC"/>
    <property type="match status" value="1"/>
</dbReference>
<dbReference type="HAMAP" id="MF_01660">
    <property type="entry name" value="MenH"/>
    <property type="match status" value="1"/>
</dbReference>
<comment type="subunit">
    <text evidence="3">Monomer.</text>
</comment>
<dbReference type="NCBIfam" id="NF008340">
    <property type="entry name" value="PRK11126.1"/>
    <property type="match status" value="1"/>
</dbReference>
<comment type="pathway">
    <text evidence="3">Quinol/quinone metabolism; 1,4-dihydroxy-2-naphthoate biosynthesis; 1,4-dihydroxy-2-naphthoate from chorismate: step 3/7.</text>
</comment>
<keyword evidence="1 3" id="KW-0474">Menaquinone biosynthesis</keyword>
<dbReference type="PANTHER" id="PTHR42916:SF1">
    <property type="entry name" value="PROTEIN PHYLLO, CHLOROPLASTIC"/>
    <property type="match status" value="1"/>
</dbReference>
<dbReference type="Gene3D" id="3.40.50.1820">
    <property type="entry name" value="alpha/beta hydrolase"/>
    <property type="match status" value="1"/>
</dbReference>
<comment type="function">
    <text evidence="3">Catalyzes a proton abstraction reaction that results in 2,5-elimination of pyruvate from 2-succinyl-5-enolpyruvyl-6-hydroxy-3-cyclohexene-1-carboxylate (SEPHCHC) and the formation of 2-succinyl-6-hydroxy-2,4-cyclohexadiene-1-carboxylate (SHCHC).</text>
</comment>
<dbReference type="GO" id="GO:0070205">
    <property type="term" value="F:2-succinyl-6-hydroxy-2,4-cyclohexadiene-1-carboxylate synthase activity"/>
    <property type="evidence" value="ECO:0007669"/>
    <property type="project" value="UniProtKB-UniRule"/>
</dbReference>
<dbReference type="AlphaFoldDB" id="A0A4R3Z3C2"/>
<feature type="domain" description="AB hydrolase-1" evidence="5">
    <location>
        <begin position="19"/>
        <end position="246"/>
    </location>
</feature>
<name>A0A4R3Z3C2_9GAMM</name>
<dbReference type="SUPFAM" id="SSF53474">
    <property type="entry name" value="alpha/beta-Hydrolases"/>
    <property type="match status" value="1"/>
</dbReference>
<evidence type="ECO:0000313" key="6">
    <source>
        <dbReference type="EMBL" id="TCW00302.1"/>
    </source>
</evidence>
<keyword evidence="7" id="KW-1185">Reference proteome</keyword>
<reference evidence="6 7" key="1">
    <citation type="submission" date="2019-03" db="EMBL/GenBank/DDBJ databases">
        <title>Genomic Encyclopedia of Type Strains, Phase IV (KMG-IV): sequencing the most valuable type-strain genomes for metagenomic binning, comparative biology and taxonomic classification.</title>
        <authorList>
            <person name="Goeker M."/>
        </authorList>
    </citation>
    <scope>NUCLEOTIDE SEQUENCE [LARGE SCALE GENOMIC DNA]</scope>
    <source>
        <strain evidence="6 7">DSM 19580</strain>
    </source>
</reference>
<evidence type="ECO:0000256" key="2">
    <source>
        <dbReference type="ARBA" id="ARBA00023239"/>
    </source>
</evidence>
<comment type="caution">
    <text evidence="6">The sequence shown here is derived from an EMBL/GenBank/DDBJ whole genome shotgun (WGS) entry which is preliminary data.</text>
</comment>
<evidence type="ECO:0000313" key="7">
    <source>
        <dbReference type="Proteomes" id="UP000295719"/>
    </source>
</evidence>
<proteinExistence type="inferred from homology"/>
<accession>A0A4R3Z3C2</accession>
<evidence type="ECO:0000256" key="1">
    <source>
        <dbReference type="ARBA" id="ARBA00022428"/>
    </source>
</evidence>
<dbReference type="Proteomes" id="UP000295719">
    <property type="component" value="Unassembled WGS sequence"/>
</dbReference>
<dbReference type="InterPro" id="IPR022485">
    <property type="entry name" value="SHCHC_synthase_MenH"/>
</dbReference>
<dbReference type="InterPro" id="IPR029058">
    <property type="entry name" value="AB_hydrolase_fold"/>
</dbReference>
<dbReference type="EC" id="4.2.99.20" evidence="3 4"/>
<gene>
    <name evidence="3" type="primary">menH</name>
    <name evidence="6" type="ORF">EDC52_101651</name>
</gene>
<dbReference type="UniPathway" id="UPA01057">
    <property type="reaction ID" value="UER00900"/>
</dbReference>
<dbReference type="UniPathway" id="UPA00079"/>
<evidence type="ECO:0000256" key="3">
    <source>
        <dbReference type="HAMAP-Rule" id="MF_01660"/>
    </source>
</evidence>